<evidence type="ECO:0000313" key="7">
    <source>
        <dbReference type="EMBL" id="TDD55400.1"/>
    </source>
</evidence>
<dbReference type="Proteomes" id="UP000295302">
    <property type="component" value="Unassembled WGS sequence"/>
</dbReference>
<feature type="domain" description="Reductase C-terminal" evidence="6">
    <location>
        <begin position="324"/>
        <end position="391"/>
    </location>
</feature>
<comment type="caution">
    <text evidence="7">The sequence shown here is derived from an EMBL/GenBank/DDBJ whole genome shotgun (WGS) entry which is preliminary data.</text>
</comment>
<feature type="domain" description="FAD/NAD(P)-binding" evidence="5">
    <location>
        <begin position="2"/>
        <end position="302"/>
    </location>
</feature>
<dbReference type="InterPro" id="IPR050446">
    <property type="entry name" value="FAD-oxidoreductase/Apoptosis"/>
</dbReference>
<name>A0A4R4ZC54_9ACTN</name>
<dbReference type="Gene3D" id="3.30.390.30">
    <property type="match status" value="1"/>
</dbReference>
<accession>A0A4R4ZC54</accession>
<dbReference type="SUPFAM" id="SSF55424">
    <property type="entry name" value="FAD/NAD-linked reductases, dimerisation (C-terminal) domain"/>
    <property type="match status" value="1"/>
</dbReference>
<dbReference type="SUPFAM" id="SSF51905">
    <property type="entry name" value="FAD/NAD(P)-binding domain"/>
    <property type="match status" value="1"/>
</dbReference>
<evidence type="ECO:0000256" key="1">
    <source>
        <dbReference type="ARBA" id="ARBA00001974"/>
    </source>
</evidence>
<dbReference type="EMBL" id="SMKQ01000006">
    <property type="protein sequence ID" value="TDD55400.1"/>
    <property type="molecule type" value="Genomic_DNA"/>
</dbReference>
<dbReference type="GO" id="GO:0016651">
    <property type="term" value="F:oxidoreductase activity, acting on NAD(P)H"/>
    <property type="evidence" value="ECO:0007669"/>
    <property type="project" value="TreeGrafter"/>
</dbReference>
<keyword evidence="4" id="KW-0560">Oxidoreductase</keyword>
<dbReference type="AlphaFoldDB" id="A0A4R4ZC54"/>
<keyword evidence="3" id="KW-0274">FAD</keyword>
<protein>
    <submittedName>
        <fullName evidence="7">NAD(P)/FAD-dependent oxidoreductase</fullName>
    </submittedName>
</protein>
<keyword evidence="2" id="KW-0285">Flavoprotein</keyword>
<reference evidence="7 8" key="1">
    <citation type="submission" date="2019-03" db="EMBL/GenBank/DDBJ databases">
        <title>Draft genome sequences of novel Actinobacteria.</title>
        <authorList>
            <person name="Sahin N."/>
            <person name="Ay H."/>
            <person name="Saygin H."/>
        </authorList>
    </citation>
    <scope>NUCLEOTIDE SEQUENCE [LARGE SCALE GENOMIC DNA]</scope>
    <source>
        <strain evidence="7 8">CH32</strain>
    </source>
</reference>
<gene>
    <name evidence="7" type="ORF">E1286_03800</name>
</gene>
<dbReference type="Pfam" id="PF07992">
    <property type="entry name" value="Pyr_redox_2"/>
    <property type="match status" value="1"/>
</dbReference>
<comment type="cofactor">
    <cofactor evidence="1">
        <name>FAD</name>
        <dbReference type="ChEBI" id="CHEBI:57692"/>
    </cofactor>
</comment>
<dbReference type="OrthoDB" id="1145at2"/>
<dbReference type="GO" id="GO:0005737">
    <property type="term" value="C:cytoplasm"/>
    <property type="evidence" value="ECO:0007669"/>
    <property type="project" value="TreeGrafter"/>
</dbReference>
<dbReference type="PRINTS" id="PR00368">
    <property type="entry name" value="FADPNR"/>
</dbReference>
<evidence type="ECO:0000256" key="3">
    <source>
        <dbReference type="ARBA" id="ARBA00022827"/>
    </source>
</evidence>
<sequence>MVIVGASLAGLRAAQALRADGFTGSLTIVGDEPHFPYDRPPLSKRTLTADLVPDNALPMPDGLDARWELGQPAVHLDTQRGAVTLGDGTRLAYDGVLVATGSTARGWHDPRSLPERGVLTLRTRDDALRLRAELPPGHKLVVVGAGFLGGEIAAAARARGVDVTLVEAASQPLERAIGAGPGAYMAELHREAGIDLRTGTTVADFRATGGRLTGVRLSDDSELPADVAVLALGAAPATAWLAGSSLDIGNGVRCDIHLRALTADGAVVPGVVAAGDVARVPHHLAGGAPIVLGHWSNAVEQGTAAAHTLLKPDDPRPFTGVPTFWSDLHDARIRSVGLPALADEVRVHEHDLAGRHLEVGYHRAGKLVGALTVGRTGRLTAYRHQLERDAWRARAATEPHRSPCRSSRS</sequence>
<dbReference type="PANTHER" id="PTHR43557:SF2">
    <property type="entry name" value="RIESKE DOMAIN-CONTAINING PROTEIN-RELATED"/>
    <property type="match status" value="1"/>
</dbReference>
<organism evidence="7 8">
    <name type="scientific">Nonomuraea terrae</name>
    <dbReference type="NCBI Taxonomy" id="2530383"/>
    <lineage>
        <taxon>Bacteria</taxon>
        <taxon>Bacillati</taxon>
        <taxon>Actinomycetota</taxon>
        <taxon>Actinomycetes</taxon>
        <taxon>Streptosporangiales</taxon>
        <taxon>Streptosporangiaceae</taxon>
        <taxon>Nonomuraea</taxon>
    </lineage>
</organism>
<dbReference type="InterPro" id="IPR023753">
    <property type="entry name" value="FAD/NAD-binding_dom"/>
</dbReference>
<dbReference type="Pfam" id="PF14759">
    <property type="entry name" value="Reductase_C"/>
    <property type="match status" value="1"/>
</dbReference>
<keyword evidence="8" id="KW-1185">Reference proteome</keyword>
<evidence type="ECO:0000256" key="4">
    <source>
        <dbReference type="ARBA" id="ARBA00023002"/>
    </source>
</evidence>
<dbReference type="Gene3D" id="3.50.50.60">
    <property type="entry name" value="FAD/NAD(P)-binding domain"/>
    <property type="match status" value="2"/>
</dbReference>
<evidence type="ECO:0000259" key="5">
    <source>
        <dbReference type="Pfam" id="PF07992"/>
    </source>
</evidence>
<dbReference type="InterPro" id="IPR036188">
    <property type="entry name" value="FAD/NAD-bd_sf"/>
</dbReference>
<dbReference type="InterPro" id="IPR016156">
    <property type="entry name" value="FAD/NAD-linked_Rdtase_dimer_sf"/>
</dbReference>
<proteinExistence type="predicted"/>
<evidence type="ECO:0000256" key="2">
    <source>
        <dbReference type="ARBA" id="ARBA00022630"/>
    </source>
</evidence>
<dbReference type="PANTHER" id="PTHR43557">
    <property type="entry name" value="APOPTOSIS-INDUCING FACTOR 1"/>
    <property type="match status" value="1"/>
</dbReference>
<dbReference type="InterPro" id="IPR028202">
    <property type="entry name" value="Reductase_C"/>
</dbReference>
<evidence type="ECO:0000313" key="8">
    <source>
        <dbReference type="Proteomes" id="UP000295302"/>
    </source>
</evidence>
<evidence type="ECO:0000259" key="6">
    <source>
        <dbReference type="Pfam" id="PF14759"/>
    </source>
</evidence>